<dbReference type="Proteomes" id="UP000054051">
    <property type="component" value="Unassembled WGS sequence"/>
</dbReference>
<evidence type="ECO:0000256" key="3">
    <source>
        <dbReference type="ARBA" id="ARBA00023315"/>
    </source>
</evidence>
<dbReference type="AlphaFoldDB" id="G2JBX6"/>
<dbReference type="eggNOG" id="COG0204">
    <property type="taxonomic scope" value="Bacteria"/>
</dbReference>
<keyword evidence="4" id="KW-0812">Transmembrane</keyword>
<comment type="pathway">
    <text evidence="1">Lipid metabolism.</text>
</comment>
<dbReference type="CDD" id="cd07989">
    <property type="entry name" value="LPLAT_AGPAT-like"/>
    <property type="match status" value="1"/>
</dbReference>
<dbReference type="PANTHER" id="PTHR10434">
    <property type="entry name" value="1-ACYL-SN-GLYCEROL-3-PHOSPHATE ACYLTRANSFERASE"/>
    <property type="match status" value="1"/>
</dbReference>
<reference evidence="6 7" key="1">
    <citation type="submission" date="2011-08" db="EMBL/GenBank/DDBJ databases">
        <title>The genome of the obligate endobacterium of an arbuscular mycorrhizal fungus reveals an interphylum network of nutritional interactions.</title>
        <authorList>
            <person name="Ghignone S."/>
            <person name="Salvioli A."/>
            <person name="Anca I."/>
            <person name="Lumini E."/>
            <person name="Ortu G."/>
            <person name="Petiti L."/>
            <person name="Cruveiller S."/>
            <person name="Bianciotto V."/>
            <person name="Piffanelli P."/>
            <person name="Lanfranco L."/>
            <person name="Bonfante P."/>
        </authorList>
    </citation>
    <scope>NUCLEOTIDE SEQUENCE [LARGE SCALE GENOMIC DNA]</scope>
    <source>
        <strain evidence="6 7">BEG34</strain>
    </source>
</reference>
<dbReference type="EMBL" id="CAFB01000092">
    <property type="protein sequence ID" value="CCD30282.1"/>
    <property type="molecule type" value="Genomic_DNA"/>
</dbReference>
<organism evidence="6 7">
    <name type="scientific">Candidatus Glomeribacter gigasporarum BEG34</name>
    <dbReference type="NCBI Taxonomy" id="1070319"/>
    <lineage>
        <taxon>Bacteria</taxon>
        <taxon>Pseudomonadati</taxon>
        <taxon>Pseudomonadota</taxon>
        <taxon>Betaproteobacteria</taxon>
        <taxon>Burkholderiales</taxon>
        <taxon>Burkholderiaceae</taxon>
        <taxon>Candidatus Glomeribacter</taxon>
    </lineage>
</organism>
<keyword evidence="4" id="KW-1133">Transmembrane helix</keyword>
<dbReference type="SMART" id="SM00563">
    <property type="entry name" value="PlsC"/>
    <property type="match status" value="1"/>
</dbReference>
<evidence type="ECO:0000313" key="7">
    <source>
        <dbReference type="Proteomes" id="UP000054051"/>
    </source>
</evidence>
<comment type="caution">
    <text evidence="6">The sequence shown here is derived from an EMBL/GenBank/DDBJ whole genome shotgun (WGS) entry which is preliminary data.</text>
</comment>
<evidence type="ECO:0000256" key="1">
    <source>
        <dbReference type="ARBA" id="ARBA00005189"/>
    </source>
</evidence>
<evidence type="ECO:0000313" key="6">
    <source>
        <dbReference type="EMBL" id="CCD30282.1"/>
    </source>
</evidence>
<dbReference type="InterPro" id="IPR002123">
    <property type="entry name" value="Plipid/glycerol_acylTrfase"/>
</dbReference>
<feature type="transmembrane region" description="Helical" evidence="4">
    <location>
        <begin position="21"/>
        <end position="49"/>
    </location>
</feature>
<sequence length="261" mass="29563">MSQIFYSNPLSMKRTPKRLPLALQIRALIFLLYLIFFTIPYGVFCLLIFPCLNTERRYACAAAWCHATLWILRTVCGITHQVKGWEYLPNGPAVLLSKHQSAWEILGLITLMPRRLCFVFKRELLRVPFFGWVLGLLRMIRIDRCKGHDAFTSILRQGRARLQEGAWIVMFPEGTRTRVGAQGPYKTGGARFAVQAGVPVIPIAHNAGYVWPRNSFTKYPGTVTVSIGPAIPTASLSPQQVNARVEEWIEMEMRRIDAGAD</sequence>
<keyword evidence="4" id="KW-0472">Membrane</keyword>
<keyword evidence="7" id="KW-1185">Reference proteome</keyword>
<keyword evidence="2 6" id="KW-0808">Transferase</keyword>
<dbReference type="GO" id="GO:0006654">
    <property type="term" value="P:phosphatidic acid biosynthetic process"/>
    <property type="evidence" value="ECO:0007669"/>
    <property type="project" value="TreeGrafter"/>
</dbReference>
<dbReference type="STRING" id="1070319.CAGGBEG34_700003"/>
<dbReference type="PANTHER" id="PTHR10434:SF40">
    <property type="entry name" value="1-ACYL-SN-GLYCEROL-3-PHOSPHATE ACYLTRANSFERASE"/>
    <property type="match status" value="1"/>
</dbReference>
<evidence type="ECO:0000259" key="5">
    <source>
        <dbReference type="SMART" id="SM00563"/>
    </source>
</evidence>
<protein>
    <submittedName>
        <fullName evidence="6">1-acyl-sn-glycerol-3-phosphate acyltransferase</fullName>
        <ecNumber evidence="6">2.3.1.51</ecNumber>
    </submittedName>
</protein>
<name>G2JBX6_9BURK</name>
<gene>
    <name evidence="6" type="primary">plsC</name>
    <name evidence="6" type="ORF">CAGGBEG34_700003</name>
</gene>
<feature type="domain" description="Phospholipid/glycerol acyltransferase" evidence="5">
    <location>
        <begin position="93"/>
        <end position="208"/>
    </location>
</feature>
<evidence type="ECO:0000256" key="4">
    <source>
        <dbReference type="SAM" id="Phobius"/>
    </source>
</evidence>
<accession>G2JBX6</accession>
<evidence type="ECO:0000256" key="2">
    <source>
        <dbReference type="ARBA" id="ARBA00022679"/>
    </source>
</evidence>
<keyword evidence="3 6" id="KW-0012">Acyltransferase</keyword>
<proteinExistence type="predicted"/>
<dbReference type="EC" id="2.3.1.51" evidence="6"/>
<dbReference type="SUPFAM" id="SSF69593">
    <property type="entry name" value="Glycerol-3-phosphate (1)-acyltransferase"/>
    <property type="match status" value="1"/>
</dbReference>
<dbReference type="GO" id="GO:0003841">
    <property type="term" value="F:1-acylglycerol-3-phosphate O-acyltransferase activity"/>
    <property type="evidence" value="ECO:0007669"/>
    <property type="project" value="UniProtKB-EC"/>
</dbReference>
<dbReference type="Pfam" id="PF01553">
    <property type="entry name" value="Acyltransferase"/>
    <property type="match status" value="1"/>
</dbReference>